<dbReference type="EMBL" id="BK029940">
    <property type="protein sequence ID" value="DAD55787.1"/>
    <property type="molecule type" value="Genomic_DNA"/>
</dbReference>
<accession>A0A8D9PEK0</accession>
<reference evidence="1" key="1">
    <citation type="journal article" date="2021" name="Proc. Natl. Acad. Sci. U.S.A.">
        <title>A Catalog of Tens of Thousands of Viruses from Human Metagenomes Reveals Hidden Associations with Chronic Diseases.</title>
        <authorList>
            <person name="Tisza M.J."/>
            <person name="Buck C.B."/>
        </authorList>
    </citation>
    <scope>NUCLEOTIDE SEQUENCE</scope>
    <source>
        <strain evidence="1">CtOZu12</strain>
    </source>
</reference>
<proteinExistence type="predicted"/>
<organism evidence="1">
    <name type="scientific">Bacteriophage sp</name>
    <dbReference type="NCBI Taxonomy" id="38018"/>
    <lineage>
        <taxon>Viruses</taxon>
    </lineage>
</organism>
<name>A0A8D9PEK0_9VIRU</name>
<sequence length="91" mass="10556">MKYISSTLYSWLSDTADSKSQLHIYAIQSEEEYLNLDAMIENGEEQEILEYLHYESDVIPVEAIQGKEYTTYHCKLIGDFLVVEETVIIDV</sequence>
<evidence type="ECO:0000313" key="1">
    <source>
        <dbReference type="EMBL" id="DAD55787.1"/>
    </source>
</evidence>
<protein>
    <submittedName>
        <fullName evidence="1">Uncharacterized protein</fullName>
    </submittedName>
</protein>